<organism evidence="8 9">
    <name type="scientific">Cimex lectularius</name>
    <name type="common">Bed bug</name>
    <name type="synonym">Acanthia lectularia</name>
    <dbReference type="NCBI Taxonomy" id="79782"/>
    <lineage>
        <taxon>Eukaryota</taxon>
        <taxon>Metazoa</taxon>
        <taxon>Ecdysozoa</taxon>
        <taxon>Arthropoda</taxon>
        <taxon>Hexapoda</taxon>
        <taxon>Insecta</taxon>
        <taxon>Pterygota</taxon>
        <taxon>Neoptera</taxon>
        <taxon>Paraneoptera</taxon>
        <taxon>Hemiptera</taxon>
        <taxon>Heteroptera</taxon>
        <taxon>Panheteroptera</taxon>
        <taxon>Cimicomorpha</taxon>
        <taxon>Cimicidae</taxon>
        <taxon>Cimex</taxon>
    </lineage>
</organism>
<feature type="compositionally biased region" description="Basic and acidic residues" evidence="5">
    <location>
        <begin position="1203"/>
        <end position="1216"/>
    </location>
</feature>
<feature type="region of interest" description="Disordered" evidence="5">
    <location>
        <begin position="755"/>
        <end position="789"/>
    </location>
</feature>
<reference evidence="8" key="1">
    <citation type="submission" date="2022-01" db="UniProtKB">
        <authorList>
            <consortium name="EnsemblMetazoa"/>
        </authorList>
    </citation>
    <scope>IDENTIFICATION</scope>
</reference>
<feature type="region of interest" description="Disordered" evidence="5">
    <location>
        <begin position="107"/>
        <end position="135"/>
    </location>
</feature>
<dbReference type="GO" id="GO:0005634">
    <property type="term" value="C:nucleus"/>
    <property type="evidence" value="ECO:0007669"/>
    <property type="project" value="TreeGrafter"/>
</dbReference>
<keyword evidence="9" id="KW-1185">Reference proteome</keyword>
<comment type="similarity">
    <text evidence="2">Belongs to the OXR1 family.</text>
</comment>
<dbReference type="GO" id="GO:0005739">
    <property type="term" value="C:mitochondrion"/>
    <property type="evidence" value="ECO:0007669"/>
    <property type="project" value="UniProtKB-SubCell"/>
</dbReference>
<dbReference type="SMART" id="SM00257">
    <property type="entry name" value="LysM"/>
    <property type="match status" value="1"/>
</dbReference>
<dbReference type="SUPFAM" id="SSF54106">
    <property type="entry name" value="LysM domain"/>
    <property type="match status" value="1"/>
</dbReference>
<dbReference type="InterPro" id="IPR018392">
    <property type="entry name" value="LysM"/>
</dbReference>
<feature type="compositionally biased region" description="Basic and acidic residues" evidence="5">
    <location>
        <begin position="755"/>
        <end position="777"/>
    </location>
</feature>
<dbReference type="Pfam" id="PF01476">
    <property type="entry name" value="LysM"/>
    <property type="match status" value="1"/>
</dbReference>
<dbReference type="Pfam" id="PF07534">
    <property type="entry name" value="TLD"/>
    <property type="match status" value="1"/>
</dbReference>
<dbReference type="InterPro" id="IPR036779">
    <property type="entry name" value="LysM_dom_sf"/>
</dbReference>
<dbReference type="InterPro" id="IPR006571">
    <property type="entry name" value="TLDc_dom"/>
</dbReference>
<evidence type="ECO:0000256" key="4">
    <source>
        <dbReference type="ARBA" id="ARBA00040604"/>
    </source>
</evidence>
<evidence type="ECO:0000256" key="2">
    <source>
        <dbReference type="ARBA" id="ARBA00009540"/>
    </source>
</evidence>
<comment type="subcellular location">
    <subcellularLocation>
        <location evidence="1">Mitochondrion</location>
    </subcellularLocation>
</comment>
<feature type="domain" description="TLDc" evidence="7">
    <location>
        <begin position="1505"/>
        <end position="1666"/>
    </location>
</feature>
<dbReference type="GO" id="GO:0006979">
    <property type="term" value="P:response to oxidative stress"/>
    <property type="evidence" value="ECO:0007669"/>
    <property type="project" value="TreeGrafter"/>
</dbReference>
<feature type="compositionally biased region" description="Basic and acidic residues" evidence="5">
    <location>
        <begin position="671"/>
        <end position="681"/>
    </location>
</feature>
<dbReference type="CTD" id="45467"/>
<evidence type="ECO:0000256" key="3">
    <source>
        <dbReference type="ARBA" id="ARBA00023128"/>
    </source>
</evidence>
<feature type="region of interest" description="Disordered" evidence="5">
    <location>
        <begin position="416"/>
        <end position="438"/>
    </location>
</feature>
<dbReference type="PROSITE" id="PS51782">
    <property type="entry name" value="LYSM"/>
    <property type="match status" value="1"/>
</dbReference>
<evidence type="ECO:0000259" key="6">
    <source>
        <dbReference type="PROSITE" id="PS51782"/>
    </source>
</evidence>
<dbReference type="PROSITE" id="PS51886">
    <property type="entry name" value="TLDC"/>
    <property type="match status" value="1"/>
</dbReference>
<dbReference type="Gene3D" id="3.10.350.10">
    <property type="entry name" value="LysM domain"/>
    <property type="match status" value="1"/>
</dbReference>
<dbReference type="CDD" id="cd00118">
    <property type="entry name" value="LysM"/>
    <property type="match status" value="1"/>
</dbReference>
<feature type="region of interest" description="Disordered" evidence="5">
    <location>
        <begin position="150"/>
        <end position="183"/>
    </location>
</feature>
<feature type="compositionally biased region" description="Basic and acidic residues" evidence="5">
    <location>
        <begin position="653"/>
        <end position="664"/>
    </location>
</feature>
<dbReference type="PANTHER" id="PTHR23354">
    <property type="entry name" value="NUCLEOLAR PROTEIN 7/ESTROGEN RECEPTOR COACTIVATOR-RELATED"/>
    <property type="match status" value="1"/>
</dbReference>
<feature type="region of interest" description="Disordered" evidence="5">
    <location>
        <begin position="1186"/>
        <end position="1219"/>
    </location>
</feature>
<sequence length="1666" mass="187524">MEPEEGNSSEGMSTVKRKKSVFLGRYGSESFGANQATSQIARSLSDINDLLHSLMSKTDSMCHEIIIIREETSHLKEQFEEMKNKIVYREELLQKIVKTVGSEKLEKLENDEKNKPIDREGDNKPDVDSSEDKKEPVLLEDAKIKIFLHPANPVRSSDNEDGVQSEKSFDDQSDSSYRSRSPDMYEEDLLQLEKESKLSWKQLGPGGPLLLSFDKRNSESEDTWSDRSSDITRLSEIFDNTCLHVEDNEKIKCDIQYNTKISTTSPLCDIKEQHLTWEGKIDKEANLSQDKPYLKTLTGKIKDVGSERDCKYPIPRMLVKRVEDIVEKRQTETKQDLTKELKNQKRIKLPRTHSLIQRSSTDLSNHGVSYQKLDSSKILANRLGISTEFEKVKKLSDSCLADSSIYNKHLSDVSKYDERRQSEPNLSQAVLRKPPGRRGRLQEQRLSVNLSHGFDVRNTKVDKSQLLAKKLGIEREFEHVQRTLSQCNLTDGKLYNKRLSHLTKDGFTRQSAPDLTESLKVEGWNQMSQSMNLTMKSNYLIKGKNSSESDLIGNEVNKSEEKRKSTNLSMHGVTGYIPEKEDRFTSLAFKLGLGQEFTKVQRQLSEPNLTEIKNYRRTCSTQKQLTVPEKSRRPLSADLSNYEPKRYEAIVKNEEENRAVEEKQSAPAEHNSTEPEQGKENLKRKRKISKNIAAQIANFIKGYEKSKKSEKLQRSSVSSMPGSMRRKQQTSSSDETLKKAADQLGIDLQLDKMKRIPLRKDTDGESGSRESLVERKMQPSPPIKTTTYKVESSDTLTSVAARFDTTPSELAKLNRLASRTVFPGQVIRVPDKSAKKAKQEGEDGGDHASQTASTERSDNTDEEDILETLRVNSPKPGHVERVGTPSSPHLEKFLRINVRHITDGQGVVSGTLIVTPNALMFDPNVSDPLVIERGPESYGVIAPMDYVVNAAIYNDIAHMRVGHTENKNVPKPEVYHMKSEESEGEGDVSCLLSTNQGDSRDLSAKETLPDLRSSTEEDDTCWYSGAQRDGDAFPKAFERDLVTPTNSTIDKLSDNQDTTAEDKSPIEDDRVDAEALIRATEERRKSCLDHHWAVPKHSIDNSLEREESLQEVEHEAGNEPGGLADEGRRGSEGHLVKLSCHDSGIDIRDPPPSAPVQRKTVYSDADILLAGDGEFLPPKLVQPLESNVEDDKKKQSVSFSIEEEAKKDEEKQEPKKSKMLKRLSYPLSWVEGFTGSDEKDSLPSSADSHPSHTPSSVFSISKVFSSSPINMVTDFGSGLFMKTPSEDGGKFQFPPNDSQPISAPSSAPTFSPSNIISSVGRSSVGTYMKPKLDYRSMVSVEDMPELFVSFDKLIPRPARSCEDPPLYLRLRMGKPKDKKIPKSSAIMSYGKKRMRPEYWFSVPREKVDELYKFLTTWAGHLYGELDEEEVAARGFELVDSDTELFEPDDTNGGERRASDADLANLTKESWEVLSMSGELRRALYATSVASLDLELFLPDLVGTTEILSEDHRKQLCRHLPARAEGYVWTLVFSTSQHGFSLNSMYRKMTRVESPILMVIQDTDNNVFGALTSCSLKVSDHFYGTGESLLFRFSPECQVYNWTGDNMFFIKGNNESLSIGAGDGKFGLWLDGDLYQGRSEPCATYGNEPLSPQQDFVVKTLECWAFV</sequence>
<dbReference type="RefSeq" id="XP_014243946.1">
    <property type="nucleotide sequence ID" value="XM_014388460.2"/>
</dbReference>
<dbReference type="GeneID" id="106663561"/>
<accession>A0A8I6RHD5</accession>
<dbReference type="OrthoDB" id="26679at2759"/>
<evidence type="ECO:0000313" key="9">
    <source>
        <dbReference type="Proteomes" id="UP000494040"/>
    </source>
</evidence>
<feature type="region of interest" description="Disordered" evidence="5">
    <location>
        <begin position="827"/>
        <end position="862"/>
    </location>
</feature>
<feature type="compositionally biased region" description="Basic and acidic residues" evidence="5">
    <location>
        <begin position="998"/>
        <end position="1015"/>
    </location>
</feature>
<feature type="region of interest" description="Disordered" evidence="5">
    <location>
        <begin position="705"/>
        <end position="737"/>
    </location>
</feature>
<proteinExistence type="inferred from homology"/>
<feature type="region of interest" description="Disordered" evidence="5">
    <location>
        <begin position="1105"/>
        <end position="1129"/>
    </location>
</feature>
<feature type="region of interest" description="Disordered" evidence="5">
    <location>
        <begin position="978"/>
        <end position="1027"/>
    </location>
</feature>
<evidence type="ECO:0000256" key="1">
    <source>
        <dbReference type="ARBA" id="ARBA00004173"/>
    </source>
</evidence>
<feature type="compositionally biased region" description="Polar residues" evidence="5">
    <location>
        <begin position="1044"/>
        <end position="1058"/>
    </location>
</feature>
<evidence type="ECO:0000313" key="8">
    <source>
        <dbReference type="EnsemblMetazoa" id="XP_014243946.1"/>
    </source>
</evidence>
<evidence type="ECO:0000256" key="5">
    <source>
        <dbReference type="SAM" id="MobiDB-lite"/>
    </source>
</evidence>
<dbReference type="EnsemblMetazoa" id="XM_014388460.2">
    <property type="protein sequence ID" value="XP_014243946.1"/>
    <property type="gene ID" value="LOC106663561"/>
</dbReference>
<dbReference type="KEGG" id="clec:106663561"/>
<dbReference type="PANTHER" id="PTHR23354:SF62">
    <property type="entry name" value="MUSTARD, ISOFORM V"/>
    <property type="match status" value="1"/>
</dbReference>
<feature type="region of interest" description="Disordered" evidence="5">
    <location>
        <begin position="653"/>
        <end position="686"/>
    </location>
</feature>
<feature type="compositionally biased region" description="Basic and acidic residues" evidence="5">
    <location>
        <begin position="1105"/>
        <end position="1117"/>
    </location>
</feature>
<evidence type="ECO:0000259" key="7">
    <source>
        <dbReference type="PROSITE" id="PS51886"/>
    </source>
</evidence>
<name>A0A8I6RHD5_CIMLE</name>
<feature type="domain" description="LysM" evidence="6">
    <location>
        <begin position="786"/>
        <end position="829"/>
    </location>
</feature>
<protein>
    <recommendedName>
        <fullName evidence="4">Oxidation resistance protein 1</fullName>
    </recommendedName>
</protein>
<feature type="region of interest" description="Disordered" evidence="5">
    <location>
        <begin position="1044"/>
        <end position="1066"/>
    </location>
</feature>
<keyword evidence="3" id="KW-0496">Mitochondrion</keyword>
<feature type="compositionally biased region" description="Basic and acidic residues" evidence="5">
    <location>
        <begin position="829"/>
        <end position="846"/>
    </location>
</feature>
<feature type="region of interest" description="Disordered" evidence="5">
    <location>
        <begin position="621"/>
        <end position="641"/>
    </location>
</feature>
<dbReference type="SMART" id="SM00584">
    <property type="entry name" value="TLDc"/>
    <property type="match status" value="1"/>
</dbReference>
<dbReference type="Proteomes" id="UP000494040">
    <property type="component" value="Unassembled WGS sequence"/>
</dbReference>